<dbReference type="Proteomes" id="UP001642464">
    <property type="component" value="Unassembled WGS sequence"/>
</dbReference>
<name>A0ABP0KW85_9DINO</name>
<gene>
    <name evidence="2" type="ORF">SCF082_LOCUS19239</name>
</gene>
<comment type="caution">
    <text evidence="2">The sequence shown here is derived from an EMBL/GenBank/DDBJ whole genome shotgun (WGS) entry which is preliminary data.</text>
</comment>
<proteinExistence type="predicted"/>
<organism evidence="2 3">
    <name type="scientific">Durusdinium trenchii</name>
    <dbReference type="NCBI Taxonomy" id="1381693"/>
    <lineage>
        <taxon>Eukaryota</taxon>
        <taxon>Sar</taxon>
        <taxon>Alveolata</taxon>
        <taxon>Dinophyceae</taxon>
        <taxon>Suessiales</taxon>
        <taxon>Symbiodiniaceae</taxon>
        <taxon>Durusdinium</taxon>
    </lineage>
</organism>
<keyword evidence="3" id="KW-1185">Reference proteome</keyword>
<sequence length="149" mass="16287">MFGETQSPIIWSAATFQASFWLSLLVAPWCFSHYQQLDSAKGEKAYWAATFSGVLHAVLIVVLCVMALYDSPELMSSTNFFQGRRPDAKGLAVAGGVQCVVCFRADTGVRSWQAEEKSRENTGGDPLRKAARFCFCRLVGLSGLADCGF</sequence>
<protein>
    <submittedName>
        <fullName evidence="2">Transmembrane protein 56-B</fullName>
    </submittedName>
</protein>
<feature type="transmembrane region" description="Helical" evidence="1">
    <location>
        <begin position="9"/>
        <end position="34"/>
    </location>
</feature>
<evidence type="ECO:0000313" key="2">
    <source>
        <dbReference type="EMBL" id="CAK9030515.1"/>
    </source>
</evidence>
<evidence type="ECO:0000256" key="1">
    <source>
        <dbReference type="SAM" id="Phobius"/>
    </source>
</evidence>
<dbReference type="EMBL" id="CAXAMM010013114">
    <property type="protein sequence ID" value="CAK9030515.1"/>
    <property type="molecule type" value="Genomic_DNA"/>
</dbReference>
<evidence type="ECO:0000313" key="3">
    <source>
        <dbReference type="Proteomes" id="UP001642464"/>
    </source>
</evidence>
<reference evidence="2 3" key="1">
    <citation type="submission" date="2024-02" db="EMBL/GenBank/DDBJ databases">
        <authorList>
            <person name="Chen Y."/>
            <person name="Shah S."/>
            <person name="Dougan E. K."/>
            <person name="Thang M."/>
            <person name="Chan C."/>
        </authorList>
    </citation>
    <scope>NUCLEOTIDE SEQUENCE [LARGE SCALE GENOMIC DNA]</scope>
</reference>
<keyword evidence="1" id="KW-1133">Transmembrane helix</keyword>
<feature type="transmembrane region" description="Helical" evidence="1">
    <location>
        <begin position="46"/>
        <end position="69"/>
    </location>
</feature>
<keyword evidence="1 2" id="KW-0812">Transmembrane</keyword>
<accession>A0ABP0KW85</accession>
<keyword evidence="1" id="KW-0472">Membrane</keyword>